<accession>A0A3S7W8H5</accession>
<dbReference type="Proteomes" id="UP000274713">
    <property type="component" value="Segment"/>
</dbReference>
<dbReference type="EMBL" id="MH892353">
    <property type="protein sequence ID" value="AYP29116.1"/>
    <property type="molecule type" value="Genomic_DNA"/>
</dbReference>
<protein>
    <submittedName>
        <fullName evidence="1">Uncharacterized protein</fullName>
    </submittedName>
</protein>
<proteinExistence type="predicted"/>
<gene>
    <name evidence="1" type="ORF">SW2_004</name>
</gene>
<evidence type="ECO:0000313" key="1">
    <source>
        <dbReference type="EMBL" id="AYP29116.1"/>
    </source>
</evidence>
<name>A0A3S7W8H5_9CAUD</name>
<keyword evidence="2" id="KW-1185">Reference proteome</keyword>
<organism evidence="1 2">
    <name type="scientific">Streptococcus phage SW2</name>
    <dbReference type="NCBI Taxonomy" id="2419640"/>
    <lineage>
        <taxon>Viruses</taxon>
        <taxon>Duplodnaviria</taxon>
        <taxon>Heunggongvirae</taxon>
        <taxon>Uroviricota</taxon>
        <taxon>Caudoviricetes</taxon>
        <taxon>Aliceevansviridae</taxon>
        <taxon>Moineauvirus</taxon>
        <taxon>Moineauvirus SW2</taxon>
    </lineage>
</organism>
<evidence type="ECO:0000313" key="2">
    <source>
        <dbReference type="Proteomes" id="UP000274713"/>
    </source>
</evidence>
<reference evidence="1 2" key="1">
    <citation type="journal article" date="2018" name="Viruses">
        <title>Biodiversity of Streptococcus thermophilus Phages in Global Dairy Fermentations.</title>
        <authorList>
            <person name="Lavelle K."/>
            <person name="Martinez I."/>
            <person name="Neve H."/>
            <person name="Lugli G."/>
            <person name="Franz C."/>
            <person name="Ventura M."/>
            <person name="Bello F."/>
            <person name="Sinderen D."/>
            <person name="Mahony J."/>
        </authorList>
    </citation>
    <scope>NUCLEOTIDE SEQUENCE [LARGE SCALE GENOMIC DNA]</scope>
</reference>
<dbReference type="Gene3D" id="3.40.960.10">
    <property type="entry name" value="VSR Endonuclease"/>
    <property type="match status" value="1"/>
</dbReference>
<sequence>MSRRKTHKEFIEEIKAVNGGKYEVISEYKFAREKVRLKCCTCGKVWENTPTHLLRGQACPYCAGKNKTNDIFLEQVHERFCGGYDILGKYSNAKTKIEVLNKKCGHKYKISPDNLLRGKGCPECRQNKLKEQRTHKSKDIQSKVNKTLGDEYDYIGGYKNSKGNITIKHKKCGNTYQICYGTLRQGGGYCECEKRAISLKKLDEISLTKTDDRISCKNDFQRFIDKNCHDEYVVIGEYIKSIEPILVKHKLCNGTFWVTPHNFKNGVRCKKCNEYRGERRVKEFLLSKGVFFEEQVRFDDCRYKKPLPFDFYLPTMNTLIEFDGEQHDRPVDRWGGVEAFKIQKKRDEIKNNYCKNKSITLIRIKYYDDIETKLEQLF</sequence>